<evidence type="ECO:0000256" key="7">
    <source>
        <dbReference type="ARBA" id="ARBA00022989"/>
    </source>
</evidence>
<feature type="transmembrane region" description="Helical" evidence="9">
    <location>
        <begin position="191"/>
        <end position="218"/>
    </location>
</feature>
<dbReference type="OrthoDB" id="9812701at2"/>
<proteinExistence type="inferred from homology"/>
<dbReference type="SUPFAM" id="SSF161098">
    <property type="entry name" value="MetI-like"/>
    <property type="match status" value="1"/>
</dbReference>
<keyword evidence="7 9" id="KW-1133">Transmembrane helix</keyword>
<keyword evidence="8 9" id="KW-0472">Membrane</keyword>
<feature type="transmembrane region" description="Helical" evidence="9">
    <location>
        <begin position="78"/>
        <end position="103"/>
    </location>
</feature>
<dbReference type="GO" id="GO:0015031">
    <property type="term" value="P:protein transport"/>
    <property type="evidence" value="ECO:0007669"/>
    <property type="project" value="UniProtKB-KW"/>
</dbReference>
<geneLocation type="plasmid" evidence="11">
    <name>unnamed2</name>
</geneLocation>
<dbReference type="RefSeq" id="WP_099514969.1">
    <property type="nucleotide sequence ID" value="NZ_CP016619.1"/>
</dbReference>
<feature type="domain" description="ABC transmembrane type-1" evidence="10">
    <location>
        <begin position="74"/>
        <end position="263"/>
    </location>
</feature>
<dbReference type="InterPro" id="IPR035906">
    <property type="entry name" value="MetI-like_sf"/>
</dbReference>
<keyword evidence="6" id="KW-0653">Protein transport</keyword>
<name>A0A1B2EVP9_9HYPH</name>
<evidence type="ECO:0000256" key="6">
    <source>
        <dbReference type="ARBA" id="ARBA00022927"/>
    </source>
</evidence>
<keyword evidence="4 9" id="KW-0812">Transmembrane</keyword>
<evidence type="ECO:0000256" key="4">
    <source>
        <dbReference type="ARBA" id="ARBA00022692"/>
    </source>
</evidence>
<dbReference type="AlphaFoldDB" id="A0A1B2EVP9"/>
<comment type="similarity">
    <text evidence="9">Belongs to the binding-protein-dependent transport system permease family.</text>
</comment>
<evidence type="ECO:0000256" key="5">
    <source>
        <dbReference type="ARBA" id="ARBA00022856"/>
    </source>
</evidence>
<dbReference type="CDD" id="cd06261">
    <property type="entry name" value="TM_PBP2"/>
    <property type="match status" value="1"/>
</dbReference>
<protein>
    <recommendedName>
        <fullName evidence="10">ABC transmembrane type-1 domain-containing protein</fullName>
    </recommendedName>
</protein>
<feature type="transmembrane region" description="Helical" evidence="9">
    <location>
        <begin position="12"/>
        <end position="31"/>
    </location>
</feature>
<dbReference type="PANTHER" id="PTHR43386">
    <property type="entry name" value="OLIGOPEPTIDE TRANSPORT SYSTEM PERMEASE PROTEIN APPC"/>
    <property type="match status" value="1"/>
</dbReference>
<evidence type="ECO:0000256" key="1">
    <source>
        <dbReference type="ARBA" id="ARBA00004651"/>
    </source>
</evidence>
<dbReference type="GO" id="GO:0005886">
    <property type="term" value="C:plasma membrane"/>
    <property type="evidence" value="ECO:0007669"/>
    <property type="project" value="UniProtKB-SubCell"/>
</dbReference>
<keyword evidence="3" id="KW-1003">Cell membrane</keyword>
<evidence type="ECO:0000256" key="2">
    <source>
        <dbReference type="ARBA" id="ARBA00022448"/>
    </source>
</evidence>
<sequence>MRPLSWKNLLGPGILLAFVVLAIVGPSMVDFDPVSVNTRQRFFPPLTQTNDGTYAFFGTDQLGRDILAQILVGAQVSLGIAISAAFVAAVIGAFVGIAAGWAGGSISEAIMRVIDVQLSFPSILIAVFLAAFIPPSILTVIVVLAVTRWAAIARLARAITLKVCSQSYVESALVSGLPTWRIITTCVLPNLAAPLLVLLTADLSLIILAEASLSYVGLGTPPSVPSWGRIIANGRNFLDNAWWISTIPGIAISLVVIAIGLTGELLRWHFARDGWTML</sequence>
<gene>
    <name evidence="11" type="ORF">BB934_37905</name>
</gene>
<dbReference type="Gene3D" id="1.10.3720.10">
    <property type="entry name" value="MetI-like"/>
    <property type="match status" value="1"/>
</dbReference>
<dbReference type="KEGG" id="moc:BB934_37905"/>
<dbReference type="GO" id="GO:0055085">
    <property type="term" value="P:transmembrane transport"/>
    <property type="evidence" value="ECO:0007669"/>
    <property type="project" value="InterPro"/>
</dbReference>
<feature type="transmembrane region" description="Helical" evidence="9">
    <location>
        <begin position="241"/>
        <end position="262"/>
    </location>
</feature>
<keyword evidence="5" id="KW-0571">Peptide transport</keyword>
<keyword evidence="11" id="KW-0614">Plasmid</keyword>
<evidence type="ECO:0000259" key="10">
    <source>
        <dbReference type="PROSITE" id="PS50928"/>
    </source>
</evidence>
<reference evidence="11" key="1">
    <citation type="submission" date="2016-07" db="EMBL/GenBank/DDBJ databases">
        <title>Microvirga ossetica sp. nov. a new species of rhizobia isolated from root nodules of the legume species Vicia alpestris Steven originated from North Ossetia region in the Caucasus.</title>
        <authorList>
            <person name="Safronova V.I."/>
            <person name="Kuznetsova I.G."/>
            <person name="Sazanova A.L."/>
            <person name="Belimov A."/>
            <person name="Andronov E."/>
            <person name="Osledkin Y.S."/>
            <person name="Onishchuk O.P."/>
            <person name="Kurchak O.N."/>
            <person name="Shaposhnikov A.I."/>
            <person name="Willems A."/>
            <person name="Tikhonovich I.A."/>
        </authorList>
    </citation>
    <scope>NUCLEOTIDE SEQUENCE [LARGE SCALE GENOMIC DNA]</scope>
    <source>
        <strain evidence="11">V5/3M</strain>
        <plasmid evidence="11">unnamed2</plasmid>
    </source>
</reference>
<comment type="subcellular location">
    <subcellularLocation>
        <location evidence="1 9">Cell membrane</location>
        <topology evidence="1 9">Multi-pass membrane protein</topology>
    </subcellularLocation>
</comment>
<dbReference type="PANTHER" id="PTHR43386:SF1">
    <property type="entry name" value="D,D-DIPEPTIDE TRANSPORT SYSTEM PERMEASE PROTEIN DDPC-RELATED"/>
    <property type="match status" value="1"/>
</dbReference>
<feature type="transmembrane region" description="Helical" evidence="9">
    <location>
        <begin position="123"/>
        <end position="147"/>
    </location>
</feature>
<dbReference type="Pfam" id="PF00528">
    <property type="entry name" value="BPD_transp_1"/>
    <property type="match status" value="1"/>
</dbReference>
<evidence type="ECO:0000256" key="8">
    <source>
        <dbReference type="ARBA" id="ARBA00023136"/>
    </source>
</evidence>
<dbReference type="InterPro" id="IPR000515">
    <property type="entry name" value="MetI-like"/>
</dbReference>
<dbReference type="EMBL" id="CP016619">
    <property type="protein sequence ID" value="ANY84039.1"/>
    <property type="molecule type" value="Genomic_DNA"/>
</dbReference>
<dbReference type="GO" id="GO:0015833">
    <property type="term" value="P:peptide transport"/>
    <property type="evidence" value="ECO:0007669"/>
    <property type="project" value="UniProtKB-KW"/>
</dbReference>
<keyword evidence="2 9" id="KW-0813">Transport</keyword>
<dbReference type="PROSITE" id="PS50928">
    <property type="entry name" value="ABC_TM1"/>
    <property type="match status" value="1"/>
</dbReference>
<evidence type="ECO:0000313" key="11">
    <source>
        <dbReference type="EMBL" id="ANY84039.1"/>
    </source>
</evidence>
<organism evidence="11">
    <name type="scientific">Microvirga ossetica</name>
    <dbReference type="NCBI Taxonomy" id="1882682"/>
    <lineage>
        <taxon>Bacteria</taxon>
        <taxon>Pseudomonadati</taxon>
        <taxon>Pseudomonadota</taxon>
        <taxon>Alphaproteobacteria</taxon>
        <taxon>Hyphomicrobiales</taxon>
        <taxon>Methylobacteriaceae</taxon>
        <taxon>Microvirga</taxon>
    </lineage>
</organism>
<accession>A0A1B2EVP9</accession>
<evidence type="ECO:0000256" key="9">
    <source>
        <dbReference type="RuleBase" id="RU363032"/>
    </source>
</evidence>
<evidence type="ECO:0000256" key="3">
    <source>
        <dbReference type="ARBA" id="ARBA00022475"/>
    </source>
</evidence>
<dbReference type="InterPro" id="IPR050366">
    <property type="entry name" value="BP-dependent_transpt_permease"/>
</dbReference>